<evidence type="ECO:0000313" key="3">
    <source>
        <dbReference type="Proteomes" id="UP001629058"/>
    </source>
</evidence>
<proteinExistence type="predicted"/>
<dbReference type="InterPro" id="IPR003018">
    <property type="entry name" value="GAF"/>
</dbReference>
<feature type="domain" description="GAF" evidence="1">
    <location>
        <begin position="8"/>
        <end position="115"/>
    </location>
</feature>
<dbReference type="Proteomes" id="UP001629058">
    <property type="component" value="Unassembled WGS sequence"/>
</dbReference>
<name>A0ABW8Y136_9FLAO</name>
<dbReference type="InterPro" id="IPR029016">
    <property type="entry name" value="GAF-like_dom_sf"/>
</dbReference>
<dbReference type="RefSeq" id="WP_408088700.1">
    <property type="nucleotide sequence ID" value="NZ_JBELPY010000003.1"/>
</dbReference>
<dbReference type="Pfam" id="PF01590">
    <property type="entry name" value="GAF"/>
    <property type="match status" value="1"/>
</dbReference>
<dbReference type="PANTHER" id="PTHR43102:SF2">
    <property type="entry name" value="GAF DOMAIN-CONTAINING PROTEIN"/>
    <property type="match status" value="1"/>
</dbReference>
<evidence type="ECO:0000259" key="1">
    <source>
        <dbReference type="Pfam" id="PF01590"/>
    </source>
</evidence>
<keyword evidence="3" id="KW-1185">Reference proteome</keyword>
<accession>A0ABW8Y136</accession>
<comment type="caution">
    <text evidence="2">The sequence shown here is derived from an EMBL/GenBank/DDBJ whole genome shotgun (WGS) entry which is preliminary data.</text>
</comment>
<dbReference type="SUPFAM" id="SSF55781">
    <property type="entry name" value="GAF domain-like"/>
    <property type="match status" value="1"/>
</dbReference>
<protein>
    <submittedName>
        <fullName evidence="2">GAF domain-containing protein</fullName>
    </submittedName>
</protein>
<evidence type="ECO:0000313" key="2">
    <source>
        <dbReference type="EMBL" id="MFL9833644.1"/>
    </source>
</evidence>
<dbReference type="PANTHER" id="PTHR43102">
    <property type="entry name" value="SLR1143 PROTEIN"/>
    <property type="match status" value="1"/>
</dbReference>
<organism evidence="2 3">
    <name type="scientific">Chryseobacterium terrae</name>
    <dbReference type="NCBI Taxonomy" id="3163299"/>
    <lineage>
        <taxon>Bacteria</taxon>
        <taxon>Pseudomonadati</taxon>
        <taxon>Bacteroidota</taxon>
        <taxon>Flavobacteriia</taxon>
        <taxon>Flavobacteriales</taxon>
        <taxon>Weeksellaceae</taxon>
        <taxon>Chryseobacterium group</taxon>
        <taxon>Chryseobacterium</taxon>
    </lineage>
</organism>
<dbReference type="EMBL" id="JBELPY010000003">
    <property type="protein sequence ID" value="MFL9833644.1"/>
    <property type="molecule type" value="Genomic_DNA"/>
</dbReference>
<gene>
    <name evidence="2" type="ORF">ABS765_06340</name>
</gene>
<sequence>MDSGEEEDFDDLTEIAASICNTPIALISFVDTNRQWFKSHFGIDTIQTDRCHSFCSHAIENPEALMEVENALEDVRFQNNALVTGSPDIRFYAGMPLVDEQGYALGSICVIDNKPEN</sequence>
<dbReference type="Gene3D" id="3.30.450.40">
    <property type="match status" value="1"/>
</dbReference>
<reference evidence="2 3" key="1">
    <citation type="submission" date="2024-06" db="EMBL/GenBank/DDBJ databases">
        <authorList>
            <person name="Kaempfer P."/>
            <person name="Viver T."/>
        </authorList>
    </citation>
    <scope>NUCLEOTIDE SEQUENCE [LARGE SCALE GENOMIC DNA]</scope>
    <source>
        <strain evidence="2 3">ST-37</strain>
    </source>
</reference>